<dbReference type="HOGENOM" id="CLU_012893_6_3_6"/>
<accession>Q83DC6</accession>
<evidence type="ECO:0000313" key="12">
    <source>
        <dbReference type="Proteomes" id="UP000002671"/>
    </source>
</evidence>
<evidence type="ECO:0000256" key="8">
    <source>
        <dbReference type="ARBA" id="ARBA00023136"/>
    </source>
</evidence>
<dbReference type="EMBL" id="AE016828">
    <property type="protein sequence ID" value="AAO90346.1"/>
    <property type="molecule type" value="Genomic_DNA"/>
</dbReference>
<feature type="transmembrane region" description="Helical" evidence="10">
    <location>
        <begin position="159"/>
        <end position="183"/>
    </location>
</feature>
<dbReference type="STRING" id="227377.CBU_0812"/>
<organism evidence="11 12">
    <name type="scientific">Coxiella burnetii (strain RSA 493 / Nine Mile phase I)</name>
    <dbReference type="NCBI Taxonomy" id="227377"/>
    <lineage>
        <taxon>Bacteria</taxon>
        <taxon>Pseudomonadati</taxon>
        <taxon>Pseudomonadota</taxon>
        <taxon>Gammaproteobacteria</taxon>
        <taxon>Legionellales</taxon>
        <taxon>Coxiellaceae</taxon>
        <taxon>Coxiella</taxon>
    </lineage>
</organism>
<dbReference type="RefSeq" id="NP_819832.1">
    <property type="nucleotide sequence ID" value="NC_002971.4"/>
</dbReference>
<name>Q83DC6_COXBU</name>
<feature type="transmembrane region" description="Helical" evidence="10">
    <location>
        <begin position="281"/>
        <end position="305"/>
    </location>
</feature>
<dbReference type="GO" id="GO:0006811">
    <property type="term" value="P:monoatomic ion transport"/>
    <property type="evidence" value="ECO:0007669"/>
    <property type="project" value="UniProtKB-KW"/>
</dbReference>
<dbReference type="PANTHER" id="PTHR43298">
    <property type="entry name" value="MULTIDRUG RESISTANCE PROTEIN NORM-RELATED"/>
    <property type="match status" value="1"/>
</dbReference>
<evidence type="ECO:0000256" key="4">
    <source>
        <dbReference type="ARBA" id="ARBA00022475"/>
    </source>
</evidence>
<dbReference type="RefSeq" id="WP_010957821.1">
    <property type="nucleotide sequence ID" value="NC_002971.4"/>
</dbReference>
<dbReference type="PANTHER" id="PTHR43298:SF2">
    <property type="entry name" value="FMN_FAD EXPORTER YEEO-RELATED"/>
    <property type="match status" value="1"/>
</dbReference>
<dbReference type="GO" id="GO:0005886">
    <property type="term" value="C:plasma membrane"/>
    <property type="evidence" value="ECO:0007669"/>
    <property type="project" value="UniProtKB-SubCell"/>
</dbReference>
<reference evidence="11 12" key="2">
    <citation type="journal article" date="2009" name="Infect. Immun.">
        <title>Comparative genomics reveal extensive transposon-mediated genomic plasticity and diversity among potential effector proteins within the genus Coxiella.</title>
        <authorList>
            <person name="Beare P.A."/>
            <person name="Unsworth N."/>
            <person name="Andoh M."/>
            <person name="Voth D.E."/>
            <person name="Omsland A."/>
            <person name="Gilk S.D."/>
            <person name="Williams K.P."/>
            <person name="Sobral B.W."/>
            <person name="Kupko J.J.III."/>
            <person name="Porcella S.F."/>
            <person name="Samuel J.E."/>
            <person name="Heinzen R.A."/>
        </authorList>
    </citation>
    <scope>NUCLEOTIDE SEQUENCE [LARGE SCALE GENOMIC DNA]</scope>
    <source>
        <strain evidence="12">RSA 493 / Nine Mile phase I</strain>
    </source>
</reference>
<dbReference type="PATRIC" id="fig|227377.7.peg.797"/>
<evidence type="ECO:0000256" key="3">
    <source>
        <dbReference type="ARBA" id="ARBA00022449"/>
    </source>
</evidence>
<feature type="transmembrane region" description="Helical" evidence="10">
    <location>
        <begin position="195"/>
        <end position="214"/>
    </location>
</feature>
<gene>
    <name evidence="11" type="ordered locus">CBU_0812</name>
</gene>
<proteinExistence type="predicted"/>
<dbReference type="eggNOG" id="COG0534">
    <property type="taxonomic scope" value="Bacteria"/>
</dbReference>
<keyword evidence="2" id="KW-0813">Transport</keyword>
<feature type="transmembrane region" description="Helical" evidence="10">
    <location>
        <begin position="85"/>
        <end position="110"/>
    </location>
</feature>
<evidence type="ECO:0000256" key="1">
    <source>
        <dbReference type="ARBA" id="ARBA00004429"/>
    </source>
</evidence>
<feature type="transmembrane region" description="Helical" evidence="10">
    <location>
        <begin position="44"/>
        <end position="73"/>
    </location>
</feature>
<feature type="transmembrane region" description="Helical" evidence="10">
    <location>
        <begin position="391"/>
        <end position="411"/>
    </location>
</feature>
<keyword evidence="12" id="KW-1185">Reference proteome</keyword>
<feature type="transmembrane region" description="Helical" evidence="10">
    <location>
        <begin position="130"/>
        <end position="147"/>
    </location>
</feature>
<dbReference type="InterPro" id="IPR050222">
    <property type="entry name" value="MATE_MdtK"/>
</dbReference>
<feature type="transmembrane region" description="Helical" evidence="10">
    <location>
        <begin position="356"/>
        <end position="379"/>
    </location>
</feature>
<dbReference type="GO" id="GO:0016020">
    <property type="term" value="C:membrane"/>
    <property type="evidence" value="ECO:0000318"/>
    <property type="project" value="GO_Central"/>
</dbReference>
<dbReference type="GO" id="GO:0046677">
    <property type="term" value="P:response to antibiotic"/>
    <property type="evidence" value="ECO:0000318"/>
    <property type="project" value="GO_Central"/>
</dbReference>
<sequence length="452" mass="50333">MNTSTPQIIKNVVNLALPMAGSRLIQMLSGFIGMLMLARLGHSILAASMLMTSTQVTIIVIFISLLFSMSVVVGQAYGAKKYDEVGVILQQGCILALILSIPLIILFLVADRILLALGQLPELVIYVKHYFRALIWGTPGFVLLAALQQALYGMSRQRIVILANLFCLGVFVLSAYVLVFGHLGISAQGVTGVPYAFAIQAYLNIIILLFCFYYQKQFKPMGIFKWRSHQRWRYLKQLFQIGWPMCMQFGGELMAFFVISIMIGWLGKNELAAAQVTQQCLFLFVVPMFAVAEATGIMVSHAVGGKQYQSVKRIGEISLIIAMILVSVAALIFLAFPEFLASLYIDVKAPQYTHMIHLIKILFILVAFSITFDTLRNVASGALRGFYDTRFAMWAGLGAMWIISVPGGYLLGVVFHYGVIGFRIASAFAFLIGALLVLWRWRERVKEYSQLP</sequence>
<evidence type="ECO:0000256" key="5">
    <source>
        <dbReference type="ARBA" id="ARBA00022692"/>
    </source>
</evidence>
<comment type="subcellular location">
    <subcellularLocation>
        <location evidence="1">Cell inner membrane</location>
        <topology evidence="1">Multi-pass membrane protein</topology>
    </subcellularLocation>
</comment>
<dbReference type="NCBIfam" id="TIGR00797">
    <property type="entry name" value="matE"/>
    <property type="match status" value="1"/>
</dbReference>
<evidence type="ECO:0000256" key="2">
    <source>
        <dbReference type="ARBA" id="ARBA00022448"/>
    </source>
</evidence>
<dbReference type="InterPro" id="IPR048279">
    <property type="entry name" value="MdtK-like"/>
</dbReference>
<keyword evidence="6 10" id="KW-1133">Transmembrane helix</keyword>
<keyword evidence="7" id="KW-0406">Ion transport</keyword>
<evidence type="ECO:0000256" key="6">
    <source>
        <dbReference type="ARBA" id="ARBA00022989"/>
    </source>
</evidence>
<dbReference type="GO" id="GO:0015297">
    <property type="term" value="F:antiporter activity"/>
    <property type="evidence" value="ECO:0007669"/>
    <property type="project" value="UniProtKB-KW"/>
</dbReference>
<dbReference type="GeneID" id="1208705"/>
<dbReference type="OrthoDB" id="9780160at2"/>
<dbReference type="PIRSF" id="PIRSF006603">
    <property type="entry name" value="DinF"/>
    <property type="match status" value="1"/>
</dbReference>
<evidence type="ECO:0000256" key="9">
    <source>
        <dbReference type="ARBA" id="ARBA00031636"/>
    </source>
</evidence>
<keyword evidence="8 10" id="KW-0472">Membrane</keyword>
<feature type="transmembrane region" description="Helical" evidence="10">
    <location>
        <begin position="417"/>
        <end position="439"/>
    </location>
</feature>
<feature type="transmembrane region" description="Helical" evidence="10">
    <location>
        <begin position="241"/>
        <end position="266"/>
    </location>
</feature>
<evidence type="ECO:0000256" key="7">
    <source>
        <dbReference type="ARBA" id="ARBA00023065"/>
    </source>
</evidence>
<dbReference type="AlphaFoldDB" id="Q83DC6"/>
<dbReference type="KEGG" id="cbu:CBU_0812"/>
<dbReference type="GO" id="GO:0042910">
    <property type="term" value="F:xenobiotic transmembrane transporter activity"/>
    <property type="evidence" value="ECO:0000318"/>
    <property type="project" value="GO_Central"/>
</dbReference>
<protein>
    <recommendedName>
        <fullName evidence="9">Multidrug-efflux transporter</fullName>
    </recommendedName>
</protein>
<dbReference type="Pfam" id="PF01554">
    <property type="entry name" value="MatE"/>
    <property type="match status" value="2"/>
</dbReference>
<reference evidence="11 12" key="1">
    <citation type="journal article" date="2003" name="Proc. Natl. Acad. Sci. U.S.A.">
        <title>Complete genome sequence of the Q-fever pathogen, Coxiella burnetii.</title>
        <authorList>
            <person name="Seshadri R."/>
            <person name="Paulsen I.T."/>
            <person name="Eisen J.A."/>
            <person name="Read T.D."/>
            <person name="Nelson K.E."/>
            <person name="Nelson W.C."/>
            <person name="Ward N.L."/>
            <person name="Tettelin H."/>
            <person name="Davidsen T.M."/>
            <person name="Beanan M.J."/>
            <person name="Deboy R.T."/>
            <person name="Daugherty S.C."/>
            <person name="Brinkac L.M."/>
            <person name="Madupu R."/>
            <person name="Dodson R.J."/>
            <person name="Khouri H.M."/>
            <person name="Lee K.H."/>
            <person name="Carty H.A."/>
            <person name="Scanlan D."/>
            <person name="Heinzen R.A."/>
            <person name="Thompson H.A."/>
            <person name="Samuel J.E."/>
            <person name="Fraser C.M."/>
            <person name="Heidelberg J.F."/>
        </authorList>
    </citation>
    <scope>NUCLEOTIDE SEQUENCE [LARGE SCALE GENOMIC DNA]</scope>
    <source>
        <strain evidence="12">RSA 493 / Nine Mile phase I</strain>
    </source>
</reference>
<dbReference type="InterPro" id="IPR002528">
    <property type="entry name" value="MATE_fam"/>
</dbReference>
<feature type="transmembrane region" description="Helical" evidence="10">
    <location>
        <begin position="317"/>
        <end position="336"/>
    </location>
</feature>
<keyword evidence="3" id="KW-0050">Antiport</keyword>
<keyword evidence="5 10" id="KW-0812">Transmembrane</keyword>
<evidence type="ECO:0000256" key="10">
    <source>
        <dbReference type="SAM" id="Phobius"/>
    </source>
</evidence>
<dbReference type="Proteomes" id="UP000002671">
    <property type="component" value="Chromosome"/>
</dbReference>
<dbReference type="EnsemblBacteria" id="AAO90346">
    <property type="protein sequence ID" value="AAO90346"/>
    <property type="gene ID" value="CBU_0812"/>
</dbReference>
<keyword evidence="4" id="KW-1003">Cell membrane</keyword>
<evidence type="ECO:0000313" key="11">
    <source>
        <dbReference type="EMBL" id="AAO90346.1"/>
    </source>
</evidence>
<feature type="transmembrane region" description="Helical" evidence="10">
    <location>
        <begin position="12"/>
        <end position="38"/>
    </location>
</feature>